<dbReference type="Proteomes" id="UP001519460">
    <property type="component" value="Unassembled WGS sequence"/>
</dbReference>
<proteinExistence type="predicted"/>
<comment type="caution">
    <text evidence="2">The sequence shown here is derived from an EMBL/GenBank/DDBJ whole genome shotgun (WGS) entry which is preliminary data.</text>
</comment>
<feature type="region of interest" description="Disordered" evidence="1">
    <location>
        <begin position="19"/>
        <end position="38"/>
    </location>
</feature>
<protein>
    <submittedName>
        <fullName evidence="2">Uncharacterized protein</fullName>
    </submittedName>
</protein>
<gene>
    <name evidence="2" type="ORF">BaRGS_00030030</name>
</gene>
<name>A0ABD0JVE2_9CAEN</name>
<dbReference type="EMBL" id="JACVVK020000318">
    <property type="protein sequence ID" value="KAK7478726.1"/>
    <property type="molecule type" value="Genomic_DNA"/>
</dbReference>
<keyword evidence="3" id="KW-1185">Reference proteome</keyword>
<accession>A0ABD0JVE2</accession>
<evidence type="ECO:0000313" key="2">
    <source>
        <dbReference type="EMBL" id="KAK7478726.1"/>
    </source>
</evidence>
<reference evidence="2 3" key="1">
    <citation type="journal article" date="2023" name="Sci. Data">
        <title>Genome assembly of the Korean intertidal mud-creeper Batillaria attramentaria.</title>
        <authorList>
            <person name="Patra A.K."/>
            <person name="Ho P.T."/>
            <person name="Jun S."/>
            <person name="Lee S.J."/>
            <person name="Kim Y."/>
            <person name="Won Y.J."/>
        </authorList>
    </citation>
    <scope>NUCLEOTIDE SEQUENCE [LARGE SCALE GENOMIC DNA]</scope>
    <source>
        <strain evidence="2">Wonlab-2016</strain>
    </source>
</reference>
<sequence>MRLVCKMLPLKLWLDAGQSRRTEKTNVTTPSVRKPRASWHPRALAFSLPGGGAYRVSDPQTLSPLGSGLGDNRAVAVRFVGNERPEGGEDTGYSTKQ</sequence>
<organism evidence="2 3">
    <name type="scientific">Batillaria attramentaria</name>
    <dbReference type="NCBI Taxonomy" id="370345"/>
    <lineage>
        <taxon>Eukaryota</taxon>
        <taxon>Metazoa</taxon>
        <taxon>Spiralia</taxon>
        <taxon>Lophotrochozoa</taxon>
        <taxon>Mollusca</taxon>
        <taxon>Gastropoda</taxon>
        <taxon>Caenogastropoda</taxon>
        <taxon>Sorbeoconcha</taxon>
        <taxon>Cerithioidea</taxon>
        <taxon>Batillariidae</taxon>
        <taxon>Batillaria</taxon>
    </lineage>
</organism>
<evidence type="ECO:0000313" key="3">
    <source>
        <dbReference type="Proteomes" id="UP001519460"/>
    </source>
</evidence>
<dbReference type="AlphaFoldDB" id="A0ABD0JVE2"/>
<evidence type="ECO:0000256" key="1">
    <source>
        <dbReference type="SAM" id="MobiDB-lite"/>
    </source>
</evidence>